<dbReference type="Gene3D" id="3.40.50.300">
    <property type="entry name" value="P-loop containing nucleotide triphosphate hydrolases"/>
    <property type="match status" value="1"/>
</dbReference>
<dbReference type="Gene3D" id="3.40.1440.60">
    <property type="entry name" value="PriA, 3(prime) DNA-binding domain"/>
    <property type="match status" value="1"/>
</dbReference>
<dbReference type="InterPro" id="IPR027417">
    <property type="entry name" value="P-loop_NTPase"/>
</dbReference>
<dbReference type="PANTHER" id="PTHR30580">
    <property type="entry name" value="PRIMOSOMAL PROTEIN N"/>
    <property type="match status" value="1"/>
</dbReference>
<keyword evidence="3" id="KW-0238">DNA-binding</keyword>
<feature type="region of interest" description="Disordered" evidence="4">
    <location>
        <begin position="1"/>
        <end position="43"/>
    </location>
</feature>
<protein>
    <submittedName>
        <fullName evidence="6">Primosomal protein N</fullName>
    </submittedName>
</protein>
<accession>A0ABW4LD13</accession>
<reference evidence="7" key="1">
    <citation type="journal article" date="2019" name="Int. J. Syst. Evol. Microbiol.">
        <title>The Global Catalogue of Microorganisms (GCM) 10K type strain sequencing project: providing services to taxonomists for standard genome sequencing and annotation.</title>
        <authorList>
            <consortium name="The Broad Institute Genomics Platform"/>
            <consortium name="The Broad Institute Genome Sequencing Center for Infectious Disease"/>
            <person name="Wu L."/>
            <person name="Ma J."/>
        </authorList>
    </citation>
    <scope>NUCLEOTIDE SEQUENCE [LARGE SCALE GENOMIC DNA]</scope>
    <source>
        <strain evidence="7">CGMCC 1.12471</strain>
    </source>
</reference>
<evidence type="ECO:0000256" key="2">
    <source>
        <dbReference type="ARBA" id="ARBA00022840"/>
    </source>
</evidence>
<dbReference type="Proteomes" id="UP001597347">
    <property type="component" value="Unassembled WGS sequence"/>
</dbReference>
<evidence type="ECO:0000313" key="6">
    <source>
        <dbReference type="EMBL" id="MFD1720967.1"/>
    </source>
</evidence>
<keyword evidence="1" id="KW-0547">Nucleotide-binding</keyword>
<feature type="domain" description="Primosomal protein N' 3' DNA-binding" evidence="5">
    <location>
        <begin position="40"/>
        <end position="141"/>
    </location>
</feature>
<name>A0ABW4LD13_9MICO</name>
<dbReference type="InterPro" id="IPR041222">
    <property type="entry name" value="PriA_3primeBD"/>
</dbReference>
<feature type="compositionally biased region" description="Low complexity" evidence="4">
    <location>
        <begin position="7"/>
        <end position="17"/>
    </location>
</feature>
<feature type="region of interest" description="Disordered" evidence="4">
    <location>
        <begin position="597"/>
        <end position="625"/>
    </location>
</feature>
<dbReference type="EMBL" id="JBHUEA010000006">
    <property type="protein sequence ID" value="MFD1720967.1"/>
    <property type="molecule type" value="Genomic_DNA"/>
</dbReference>
<dbReference type="InterPro" id="IPR042115">
    <property type="entry name" value="PriA_3primeBD_sf"/>
</dbReference>
<feature type="compositionally biased region" description="Polar residues" evidence="4">
    <location>
        <begin position="26"/>
        <end position="35"/>
    </location>
</feature>
<evidence type="ECO:0000256" key="4">
    <source>
        <dbReference type="SAM" id="MobiDB-lite"/>
    </source>
</evidence>
<dbReference type="RefSeq" id="WP_377932788.1">
    <property type="nucleotide sequence ID" value="NZ_JBHUEA010000006.1"/>
</dbReference>
<evidence type="ECO:0000259" key="5">
    <source>
        <dbReference type="Pfam" id="PF17764"/>
    </source>
</evidence>
<dbReference type="Pfam" id="PF17764">
    <property type="entry name" value="PriA_3primeBD"/>
    <property type="match status" value="1"/>
</dbReference>
<keyword evidence="7" id="KW-1185">Reference proteome</keyword>
<evidence type="ECO:0000313" key="7">
    <source>
        <dbReference type="Proteomes" id="UP001597347"/>
    </source>
</evidence>
<comment type="caution">
    <text evidence="6">The sequence shown here is derived from an EMBL/GenBank/DDBJ whole genome shotgun (WGS) entry which is preliminary data.</text>
</comment>
<organism evidence="6 7">
    <name type="scientific">Amnibacterium endophyticum</name>
    <dbReference type="NCBI Taxonomy" id="2109337"/>
    <lineage>
        <taxon>Bacteria</taxon>
        <taxon>Bacillati</taxon>
        <taxon>Actinomycetota</taxon>
        <taxon>Actinomycetes</taxon>
        <taxon>Micrococcales</taxon>
        <taxon>Microbacteriaceae</taxon>
        <taxon>Amnibacterium</taxon>
    </lineage>
</organism>
<gene>
    <name evidence="6" type="ORF">ACFSBI_05345</name>
</gene>
<evidence type="ECO:0000256" key="1">
    <source>
        <dbReference type="ARBA" id="ARBA00022741"/>
    </source>
</evidence>
<sequence>MADDAGRSGSAASQGTAPAGGPDPQDLSSAPTGSRPSVAKVALDSPLPRLDHLFDYRVPESLADEVRPGVRVKVPLRSAGRVADGYVVALADTTDAPGELNPIDRVLSPAPVLAPEVWRLARAVADRAAGVASDVLRLAVPKRQARVEQRWAPADPPPPIEVEPDPLADALLGGGRVAALPTPHQVAVGADWPAGWAVDVARVAAAVAAKGRTTIVAVPDRRDLDQLEQVLCAGPAASLVLRIDATRTPAARSRAHLSALQPGPHVVIGNRSAVYAPAAELGAIIVWEEADPFLDEPLAPYANARDVALLRQEQSGAGLLLLSSSRSSTVERLVRLGWLTDWPTPRGRPQVVLTPDDPATGAGPGRRIPSAAYRAAQQAIQAGPVLVQVARPGDAALRALRAGEAPMPIDAGRTAHELGRAFPRVPVLVADGDHVHDTVGPEPRLVVATRGAEPRAPGGYRAVLLLDGTRMLLRESLWVAEDCLRWWSAAATLAAPDAPVHLVGVTGDVATALATWRSPDFAARQLADRRVLRFPPAVRTAVATGPVPAVEELLEAWTAAGADLVTRSTRDGAERAVIRFPTAAGARVAGTAKSALLKHGSARRPRPPAPPPPVLRVRFDPHEPF</sequence>
<keyword evidence="2" id="KW-0067">ATP-binding</keyword>
<evidence type="ECO:0000256" key="3">
    <source>
        <dbReference type="ARBA" id="ARBA00023125"/>
    </source>
</evidence>
<proteinExistence type="predicted"/>
<dbReference type="PANTHER" id="PTHR30580:SF0">
    <property type="entry name" value="PRIMOSOMAL PROTEIN N"/>
    <property type="match status" value="1"/>
</dbReference>